<dbReference type="KEGG" id="dvu:DVU_2607"/>
<organism evidence="1 2">
    <name type="scientific">Nitratidesulfovibrio vulgaris (strain ATCC 29579 / DSM 644 / CCUG 34227 / NCIMB 8303 / VKM B-1760 / Hildenborough)</name>
    <name type="common">Desulfovibrio vulgaris</name>
    <dbReference type="NCBI Taxonomy" id="882"/>
    <lineage>
        <taxon>Bacteria</taxon>
        <taxon>Pseudomonadati</taxon>
        <taxon>Thermodesulfobacteriota</taxon>
        <taxon>Desulfovibrionia</taxon>
        <taxon>Desulfovibrionales</taxon>
        <taxon>Desulfovibrionaceae</taxon>
        <taxon>Nitratidesulfovibrio</taxon>
    </lineage>
</organism>
<dbReference type="EnsemblBacteria" id="AAS97079">
    <property type="protein sequence ID" value="AAS97079"/>
    <property type="gene ID" value="DVU_2607"/>
</dbReference>
<dbReference type="PaxDb" id="882-DVU_2607"/>
<dbReference type="Proteomes" id="UP000002194">
    <property type="component" value="Chromosome"/>
</dbReference>
<dbReference type="PATRIC" id="fig|882.5.peg.2362"/>
<dbReference type="RefSeq" id="WP_010939876.1">
    <property type="nucleotide sequence ID" value="NC_002937.3"/>
</dbReference>
<dbReference type="eggNOG" id="ENOG5030PIY">
    <property type="taxonomic scope" value="Bacteria"/>
</dbReference>
<protein>
    <submittedName>
        <fullName evidence="1">Uncharacterized protein</fullName>
    </submittedName>
</protein>
<dbReference type="HOGENOM" id="CLU_094895_0_0_7"/>
<dbReference type="AlphaFoldDB" id="Q728J6"/>
<sequence>MRMDAVSTTAKSGPERRACYRVDAPAGFLREVALWLRPNMGTSAIVTLDCLGAPDFVASSELHGVRLEDVSTRGLGFSFVPQVLPGGEQLRNRSLYVYIKLHSPAVNRENPRYCLFLGARAVHLAQHGDRLHMGLRITQRGTPERTSKAIRMFDVARFGVRELTRWCDDMTRMGRGMLPPATPGLDMEQLLSEIADQGASCRASDDKR</sequence>
<accession>Q728J6</accession>
<evidence type="ECO:0000313" key="1">
    <source>
        <dbReference type="EMBL" id="AAS97079.1"/>
    </source>
</evidence>
<dbReference type="OrthoDB" id="5454660at2"/>
<proteinExistence type="predicted"/>
<dbReference type="STRING" id="882.DVU_2607"/>
<keyword evidence="2" id="KW-1185">Reference proteome</keyword>
<name>Q728J6_NITV2</name>
<reference evidence="1 2" key="1">
    <citation type="journal article" date="2004" name="Nat. Biotechnol.">
        <title>The genome sequence of the anaerobic, sulfate-reducing bacterium Desulfovibrio vulgaris Hildenborough.</title>
        <authorList>
            <person name="Heidelberg J.F."/>
            <person name="Seshadri R."/>
            <person name="Haveman S.A."/>
            <person name="Hemme C.L."/>
            <person name="Paulsen I.T."/>
            <person name="Kolonay J.F."/>
            <person name="Eisen J.A."/>
            <person name="Ward N."/>
            <person name="Methe B."/>
            <person name="Brinkac L.M."/>
            <person name="Daugherty S.C."/>
            <person name="Deboy R.T."/>
            <person name="Dodson R.J."/>
            <person name="Durkin A.S."/>
            <person name="Madupu R."/>
            <person name="Nelson W.C."/>
            <person name="Sullivan S.A."/>
            <person name="Fouts D."/>
            <person name="Haft D.H."/>
            <person name="Selengut J."/>
            <person name="Peterson J.D."/>
            <person name="Davidsen T.M."/>
            <person name="Zafar N."/>
            <person name="Zhou L."/>
            <person name="Radune D."/>
            <person name="Dimitrov G."/>
            <person name="Hance M."/>
            <person name="Tran K."/>
            <person name="Khouri H."/>
            <person name="Gill J."/>
            <person name="Utterback T.R."/>
            <person name="Feldblyum T.V."/>
            <person name="Wall J.D."/>
            <person name="Voordouw G."/>
            <person name="Fraser C.M."/>
        </authorList>
    </citation>
    <scope>NUCLEOTIDE SEQUENCE [LARGE SCALE GENOMIC DNA]</scope>
    <source>
        <strain evidence="2">ATCC 29579 / DSM 644 / NCIMB 8303 / VKM B-1760 / Hildenborough</strain>
    </source>
</reference>
<evidence type="ECO:0000313" key="2">
    <source>
        <dbReference type="Proteomes" id="UP000002194"/>
    </source>
</evidence>
<dbReference type="EMBL" id="AE017285">
    <property type="protein sequence ID" value="AAS97079.1"/>
    <property type="molecule type" value="Genomic_DNA"/>
</dbReference>
<gene>
    <name evidence="1" type="ordered locus">DVU_2607</name>
</gene>